<dbReference type="AlphaFoldDB" id="A0AAX3YQV6"/>
<evidence type="ECO:0000256" key="1">
    <source>
        <dbReference type="ARBA" id="ARBA00005254"/>
    </source>
</evidence>
<gene>
    <name evidence="4" type="ORF">O4328_34860</name>
    <name evidence="5" type="ORF">Q5707_40775</name>
    <name evidence="6" type="ORF">Q5707_44220</name>
</gene>
<reference evidence="5" key="2">
    <citation type="submission" date="2023-07" db="EMBL/GenBank/DDBJ databases">
        <title>Genomic analysis of Rhodococcus opacus VOC-14 with glycol ethers degradation activity.</title>
        <authorList>
            <person name="Narkevich D.A."/>
            <person name="Hlushen A.M."/>
            <person name="Akhremchuk A.E."/>
            <person name="Sikolenko M.A."/>
            <person name="Valentovich L.N."/>
        </authorList>
    </citation>
    <scope>NUCLEOTIDE SEQUENCE</scope>
    <source>
        <strain evidence="5">VOC-14</strain>
        <plasmid evidence="5">pRho-VOC14-L</plasmid>
    </source>
</reference>
<dbReference type="Proteomes" id="UP001066327">
    <property type="component" value="Unassembled WGS sequence"/>
</dbReference>
<reference evidence="4" key="1">
    <citation type="submission" date="2022-12" db="EMBL/GenBank/DDBJ databases">
        <authorList>
            <person name="Krivoruchko A.V."/>
            <person name="Elkin A."/>
        </authorList>
    </citation>
    <scope>NUCLEOTIDE SEQUENCE</scope>
    <source>
        <strain evidence="4">IEGM 249</strain>
    </source>
</reference>
<dbReference type="Gene3D" id="3.10.129.10">
    <property type="entry name" value="Hotdog Thioesterase"/>
    <property type="match status" value="1"/>
</dbReference>
<dbReference type="EMBL" id="CP130956">
    <property type="protein sequence ID" value="WLF51812.1"/>
    <property type="molecule type" value="Genomic_DNA"/>
</dbReference>
<geneLocation type="plasmid" evidence="5 8">
    <name>pRho-VOC14-L</name>
</geneLocation>
<sequence>MSDSQPFDPAAIGARSAPKTVRWTSRDCMLYALGVGAGTADLQFTTDNTKGVEQRMVPTMPVTLGVDFSVLKQAGRFDWAKLLHADQRVEILGDIPVEGEAQAVTEITEMWDKDKAALIVAQTTGTDADGRVLWRSSAGLFIRGVGGWGGARGPAESAGKSTEAPTDDSRITTLTYETHPDQALIYRLSGDRNPLHSDPAFAARAGLDHPILHGLCTFGFAGRAALAVAGKDATLRSMSARFAGPVWPGDTLTVDLWHRDDTTVGFRMRGRDDKEVLTGGLASVG</sequence>
<dbReference type="GO" id="GO:0006635">
    <property type="term" value="P:fatty acid beta-oxidation"/>
    <property type="evidence" value="ECO:0007669"/>
    <property type="project" value="TreeGrafter"/>
</dbReference>
<evidence type="ECO:0000313" key="6">
    <source>
        <dbReference type="EMBL" id="WLF52391.1"/>
    </source>
</evidence>
<evidence type="ECO:0000313" key="8">
    <source>
        <dbReference type="Proteomes" id="UP001231166"/>
    </source>
</evidence>
<feature type="domain" description="Peroxisomal multifunctional enzyme type 2-like N-terminal" evidence="3">
    <location>
        <begin position="23"/>
        <end position="144"/>
    </location>
</feature>
<dbReference type="InterPro" id="IPR054357">
    <property type="entry name" value="MFE-2_N"/>
</dbReference>
<evidence type="ECO:0000313" key="7">
    <source>
        <dbReference type="Proteomes" id="UP001066327"/>
    </source>
</evidence>
<protein>
    <submittedName>
        <fullName evidence="5">MaoC/PaaZ C-terminal domain-containing protein</fullName>
    </submittedName>
</protein>
<evidence type="ECO:0000259" key="3">
    <source>
        <dbReference type="Pfam" id="PF22622"/>
    </source>
</evidence>
<evidence type="ECO:0000313" key="5">
    <source>
        <dbReference type="EMBL" id="WLF51812.1"/>
    </source>
</evidence>
<evidence type="ECO:0000313" key="4">
    <source>
        <dbReference type="EMBL" id="MCZ4588772.1"/>
    </source>
</evidence>
<proteinExistence type="inferred from homology"/>
<dbReference type="Pfam" id="PF01575">
    <property type="entry name" value="MaoC_dehydratas"/>
    <property type="match status" value="1"/>
</dbReference>
<dbReference type="Proteomes" id="UP001231166">
    <property type="component" value="Plasmid pRho-VOC14-L"/>
</dbReference>
<dbReference type="GO" id="GO:0004300">
    <property type="term" value="F:enoyl-CoA hydratase activity"/>
    <property type="evidence" value="ECO:0007669"/>
    <property type="project" value="TreeGrafter"/>
</dbReference>
<dbReference type="PANTHER" id="PTHR13078">
    <property type="entry name" value="PEROXISOMAL MULTIFUNCTIONAL ENZYME TYPE 2-RELATED"/>
    <property type="match status" value="1"/>
</dbReference>
<dbReference type="GO" id="GO:0044594">
    <property type="term" value="F:17-beta-hydroxysteroid dehydrogenase (NAD+) activity"/>
    <property type="evidence" value="ECO:0007669"/>
    <property type="project" value="TreeGrafter"/>
</dbReference>
<name>A0AAX3YQV6_RHOOP</name>
<keyword evidence="7" id="KW-1185">Reference proteome</keyword>
<dbReference type="EMBL" id="CP130956">
    <property type="protein sequence ID" value="WLF52391.1"/>
    <property type="molecule type" value="Genomic_DNA"/>
</dbReference>
<dbReference type="InterPro" id="IPR002539">
    <property type="entry name" value="MaoC-like_dom"/>
</dbReference>
<accession>A0AAX3YQV6</accession>
<dbReference type="CDD" id="cd03448">
    <property type="entry name" value="HDE_HSD"/>
    <property type="match status" value="1"/>
</dbReference>
<dbReference type="InterPro" id="IPR029069">
    <property type="entry name" value="HotDog_dom_sf"/>
</dbReference>
<comment type="similarity">
    <text evidence="1">Belongs to the enoyl-CoA hydratase/isomerase family.</text>
</comment>
<keyword evidence="5" id="KW-0614">Plasmid</keyword>
<dbReference type="EMBL" id="JAPWIS010000025">
    <property type="protein sequence ID" value="MCZ4588772.1"/>
    <property type="molecule type" value="Genomic_DNA"/>
</dbReference>
<organism evidence="5 8">
    <name type="scientific">Rhodococcus opacus</name>
    <name type="common">Nocardia opaca</name>
    <dbReference type="NCBI Taxonomy" id="37919"/>
    <lineage>
        <taxon>Bacteria</taxon>
        <taxon>Bacillati</taxon>
        <taxon>Actinomycetota</taxon>
        <taxon>Actinomycetes</taxon>
        <taxon>Mycobacteriales</taxon>
        <taxon>Nocardiaceae</taxon>
        <taxon>Rhodococcus</taxon>
    </lineage>
</organism>
<dbReference type="GO" id="GO:0003857">
    <property type="term" value="F:(3S)-3-hydroxyacyl-CoA dehydrogenase (NAD+) activity"/>
    <property type="evidence" value="ECO:0007669"/>
    <property type="project" value="TreeGrafter"/>
</dbReference>
<dbReference type="RefSeq" id="WP_133987199.1">
    <property type="nucleotide sequence ID" value="NZ_CP110470.1"/>
</dbReference>
<dbReference type="SUPFAM" id="SSF54637">
    <property type="entry name" value="Thioesterase/thiol ester dehydrase-isomerase"/>
    <property type="match status" value="2"/>
</dbReference>
<dbReference type="PANTHER" id="PTHR13078:SF56">
    <property type="entry name" value="PEROXISOMAL MULTIFUNCTIONAL ENZYME TYPE 2"/>
    <property type="match status" value="1"/>
</dbReference>
<evidence type="ECO:0000259" key="2">
    <source>
        <dbReference type="Pfam" id="PF01575"/>
    </source>
</evidence>
<feature type="domain" description="MaoC-like" evidence="2">
    <location>
        <begin position="165"/>
        <end position="265"/>
    </location>
</feature>
<dbReference type="Pfam" id="PF22622">
    <property type="entry name" value="MFE-2_hydrat-2_N"/>
    <property type="match status" value="1"/>
</dbReference>